<protein>
    <submittedName>
        <fullName evidence="1">Uncharacterized protein</fullName>
    </submittedName>
</protein>
<accession>A0A821WKX5</accession>
<reference evidence="1" key="1">
    <citation type="submission" date="2021-02" db="EMBL/GenBank/DDBJ databases">
        <authorList>
            <person name="Nowell W R."/>
        </authorList>
    </citation>
    <scope>NUCLEOTIDE SEQUENCE</scope>
</reference>
<organism evidence="1 2">
    <name type="scientific">Rotaria socialis</name>
    <dbReference type="NCBI Taxonomy" id="392032"/>
    <lineage>
        <taxon>Eukaryota</taxon>
        <taxon>Metazoa</taxon>
        <taxon>Spiralia</taxon>
        <taxon>Gnathifera</taxon>
        <taxon>Rotifera</taxon>
        <taxon>Eurotatoria</taxon>
        <taxon>Bdelloidea</taxon>
        <taxon>Philodinida</taxon>
        <taxon>Philodinidae</taxon>
        <taxon>Rotaria</taxon>
    </lineage>
</organism>
<sequence>HLIDTLPYQQHLPIINDDNQQDRFFDDYHDDDDIEEKHKYTPDESYNEYMRLLNELTLRL</sequence>
<name>A0A821WKX5_9BILA</name>
<feature type="non-terminal residue" evidence="1">
    <location>
        <position position="60"/>
    </location>
</feature>
<evidence type="ECO:0000313" key="2">
    <source>
        <dbReference type="Proteomes" id="UP000663873"/>
    </source>
</evidence>
<dbReference type="AlphaFoldDB" id="A0A821WKX5"/>
<dbReference type="EMBL" id="CAJOBP010084577">
    <property type="protein sequence ID" value="CAF4926131.1"/>
    <property type="molecule type" value="Genomic_DNA"/>
</dbReference>
<comment type="caution">
    <text evidence="1">The sequence shown here is derived from an EMBL/GenBank/DDBJ whole genome shotgun (WGS) entry which is preliminary data.</text>
</comment>
<gene>
    <name evidence="1" type="ORF">UJA718_LOCUS46655</name>
</gene>
<evidence type="ECO:0000313" key="1">
    <source>
        <dbReference type="EMBL" id="CAF4926131.1"/>
    </source>
</evidence>
<proteinExistence type="predicted"/>
<dbReference type="Proteomes" id="UP000663873">
    <property type="component" value="Unassembled WGS sequence"/>
</dbReference>
<keyword evidence="2" id="KW-1185">Reference proteome</keyword>
<feature type="non-terminal residue" evidence="1">
    <location>
        <position position="1"/>
    </location>
</feature>